<evidence type="ECO:0000256" key="3">
    <source>
        <dbReference type="ARBA" id="ARBA00022670"/>
    </source>
</evidence>
<keyword evidence="2" id="KW-0031">Aminopeptidase</keyword>
<dbReference type="InterPro" id="IPR002469">
    <property type="entry name" value="Peptidase_S9B_N"/>
</dbReference>
<dbReference type="InterPro" id="IPR001375">
    <property type="entry name" value="Peptidase_S9_cat"/>
</dbReference>
<keyword evidence="9 12" id="KW-0472">Membrane</keyword>
<evidence type="ECO:0000256" key="11">
    <source>
        <dbReference type="ARBA" id="ARBA00037847"/>
    </source>
</evidence>
<evidence type="ECO:0000256" key="1">
    <source>
        <dbReference type="ARBA" id="ARBA00004606"/>
    </source>
</evidence>
<feature type="transmembrane region" description="Helical" evidence="12">
    <location>
        <begin position="52"/>
        <end position="77"/>
    </location>
</feature>
<dbReference type="PANTHER" id="PTHR11731:SF200">
    <property type="entry name" value="DIPEPTIDYL PEPTIDASE 10, ISOFORM B"/>
    <property type="match status" value="1"/>
</dbReference>
<dbReference type="GO" id="GO:0012505">
    <property type="term" value="C:endomembrane system"/>
    <property type="evidence" value="ECO:0007669"/>
    <property type="project" value="UniProtKB-SubCell"/>
</dbReference>
<accession>A0A8J5CXS3</accession>
<reference evidence="15" key="1">
    <citation type="submission" date="2020-07" db="EMBL/GenBank/DDBJ databases">
        <title>The High-quality genome of the commercially important snow crab, Chionoecetes opilio.</title>
        <authorList>
            <person name="Jeong J.-H."/>
            <person name="Ryu S."/>
        </authorList>
    </citation>
    <scope>NUCLEOTIDE SEQUENCE</scope>
    <source>
        <strain evidence="15">MADBK_172401_WGS</strain>
        <tissue evidence="15">Digestive gland</tissue>
    </source>
</reference>
<keyword evidence="7" id="KW-0735">Signal-anchor</keyword>
<sequence>MLTNSMEQNEWKVPPDNTVQVVDPMGMNESWLEYVEFLRRKEAEDDGPKRNWIGILISLAIIGLVLVLVTIATFIVGDPPPLFTGRRLVITDLQDPALIASPMGTQWVADDQLVYLTEDQGIRMLNIRSRMNITLVTNIALGRLYTRTAEYSIYDVTTDHYYPLKLWRHAVEQPRFQHVAWVGDKDAALVVVHEANLYLLPAPNLNPVTLTHDANPNLLYNGVPDILYEGEGRSWGRNNAVWPSPTGAALAAATFNESGVRQLPILVYSENVYPTVHNLRYPTVNTPIPEVWLWVYDLKSNKIPRPRTRLVPPEPITQSHYLVSVGWVNGSTVWVSWTSRDQSTAVLTTCQHPSWNCSLVGHGLTTRSWEVTGSRIGHEVMVHVNHKEGGGVSPVVGSVVWAGSWAVFPWCVRTLAGAWHNHVALVGASQGVHAPLTLEDYHVTEVLGYHTNRSLVYFRGSVLRNGAGRQQVYSVQMENESVSCVTCQLGCPFVEADPNPALTYMVVTCRGADLPSSHLLRLPTKTSRATSTTLHRQEHLRLALKDLALPVVTSLDVALEPALHAAVTLTLPPGWSSQDDTLLYPLVVQMVGPGEQDVDEPLWHLGWREYLSSGHQVAHARVQLWGGDPSTRASTHTLARHQADVVRKMLEMFTFLDGNNVGAWGWGSGASLALDAAATHPALIKCVAAVNPVVDWRAHGNGWRAWLRICGPWFDPGPGQVGDQPTQLFFLPFGVDKWVPGEGSFWAERLLGTSTSEGSGRRYEDSDLTRLAPSLGTGRVLLAHGTRDPAAHHAFLLAHALITSDTYFTHVVYTDDDYMLDLNRYHLINAFTQFFFTWLHDPLTYELQEA</sequence>
<dbReference type="GO" id="GO:0008236">
    <property type="term" value="F:serine-type peptidase activity"/>
    <property type="evidence" value="ECO:0007669"/>
    <property type="project" value="UniProtKB-KW"/>
</dbReference>
<dbReference type="AlphaFoldDB" id="A0A8J5CXS3"/>
<dbReference type="GO" id="GO:0006508">
    <property type="term" value="P:proteolysis"/>
    <property type="evidence" value="ECO:0007669"/>
    <property type="project" value="UniProtKB-KW"/>
</dbReference>
<evidence type="ECO:0000259" key="14">
    <source>
        <dbReference type="Pfam" id="PF00930"/>
    </source>
</evidence>
<evidence type="ECO:0000313" key="15">
    <source>
        <dbReference type="EMBL" id="KAG0722132.1"/>
    </source>
</evidence>
<keyword evidence="10" id="KW-0325">Glycoprotein</keyword>
<evidence type="ECO:0000256" key="9">
    <source>
        <dbReference type="ARBA" id="ARBA00023136"/>
    </source>
</evidence>
<proteinExistence type="predicted"/>
<evidence type="ECO:0000256" key="4">
    <source>
        <dbReference type="ARBA" id="ARBA00022692"/>
    </source>
</evidence>
<dbReference type="Gene3D" id="3.40.50.1820">
    <property type="entry name" value="alpha/beta hydrolase"/>
    <property type="match status" value="1"/>
</dbReference>
<evidence type="ECO:0000256" key="8">
    <source>
        <dbReference type="ARBA" id="ARBA00022989"/>
    </source>
</evidence>
<dbReference type="Pfam" id="PF00326">
    <property type="entry name" value="Peptidase_S9"/>
    <property type="match status" value="1"/>
</dbReference>
<gene>
    <name evidence="15" type="ORF">GWK47_000045</name>
</gene>
<feature type="domain" description="Peptidase S9 prolyl oligopeptidase catalytic" evidence="13">
    <location>
        <begin position="641"/>
        <end position="700"/>
    </location>
</feature>
<keyword evidence="4 12" id="KW-0812">Transmembrane</keyword>
<dbReference type="OrthoDB" id="6339929at2759"/>
<evidence type="ECO:0000256" key="7">
    <source>
        <dbReference type="ARBA" id="ARBA00022968"/>
    </source>
</evidence>
<dbReference type="Proteomes" id="UP000770661">
    <property type="component" value="Unassembled WGS sequence"/>
</dbReference>
<keyword evidence="8 12" id="KW-1133">Transmembrane helix</keyword>
<dbReference type="Gene3D" id="2.140.10.30">
    <property type="entry name" value="Dipeptidylpeptidase IV, N-terminal domain"/>
    <property type="match status" value="1"/>
</dbReference>
<dbReference type="InterPro" id="IPR029058">
    <property type="entry name" value="AB_hydrolase_fold"/>
</dbReference>
<evidence type="ECO:0000256" key="5">
    <source>
        <dbReference type="ARBA" id="ARBA00022801"/>
    </source>
</evidence>
<evidence type="ECO:0000259" key="13">
    <source>
        <dbReference type="Pfam" id="PF00326"/>
    </source>
</evidence>
<keyword evidence="3" id="KW-0645">Protease</keyword>
<dbReference type="GO" id="GO:0005886">
    <property type="term" value="C:plasma membrane"/>
    <property type="evidence" value="ECO:0007669"/>
    <property type="project" value="TreeGrafter"/>
</dbReference>
<evidence type="ECO:0000256" key="12">
    <source>
        <dbReference type="SAM" id="Phobius"/>
    </source>
</evidence>
<dbReference type="EMBL" id="JACEEZ010010002">
    <property type="protein sequence ID" value="KAG0722132.1"/>
    <property type="molecule type" value="Genomic_DNA"/>
</dbReference>
<feature type="domain" description="Dipeptidylpeptidase IV N-terminal" evidence="14">
    <location>
        <begin position="148"/>
        <end position="515"/>
    </location>
</feature>
<dbReference type="PANTHER" id="PTHR11731">
    <property type="entry name" value="PROTEASE FAMILY S9B,C DIPEPTIDYL-PEPTIDASE IV-RELATED"/>
    <property type="match status" value="1"/>
</dbReference>
<protein>
    <submittedName>
        <fullName evidence="15">Prolyl endopeptidase FAP</fullName>
    </submittedName>
</protein>
<keyword evidence="5" id="KW-0378">Hydrolase</keyword>
<dbReference type="Pfam" id="PF00930">
    <property type="entry name" value="DPPIV_N"/>
    <property type="match status" value="1"/>
</dbReference>
<comment type="caution">
    <text evidence="15">The sequence shown here is derived from an EMBL/GenBank/DDBJ whole genome shotgun (WGS) entry which is preliminary data.</text>
</comment>
<dbReference type="SUPFAM" id="SSF82171">
    <property type="entry name" value="DPP6 N-terminal domain-like"/>
    <property type="match status" value="1"/>
</dbReference>
<evidence type="ECO:0000256" key="6">
    <source>
        <dbReference type="ARBA" id="ARBA00022825"/>
    </source>
</evidence>
<evidence type="ECO:0000256" key="2">
    <source>
        <dbReference type="ARBA" id="ARBA00022438"/>
    </source>
</evidence>
<keyword evidence="6" id="KW-0720">Serine protease</keyword>
<name>A0A8J5CXS3_CHIOP</name>
<dbReference type="InterPro" id="IPR050278">
    <property type="entry name" value="Serine_Prot_S9B/DPPIV"/>
</dbReference>
<comment type="subcellular location">
    <subcellularLocation>
        <location evidence="11">Endomembrane system</location>
        <topology evidence="11">Single-pass membrane protein</topology>
    </subcellularLocation>
    <subcellularLocation>
        <location evidence="1">Membrane</location>
        <topology evidence="1">Single-pass type II membrane protein</topology>
    </subcellularLocation>
</comment>
<organism evidence="15 16">
    <name type="scientific">Chionoecetes opilio</name>
    <name type="common">Atlantic snow crab</name>
    <name type="synonym">Cancer opilio</name>
    <dbReference type="NCBI Taxonomy" id="41210"/>
    <lineage>
        <taxon>Eukaryota</taxon>
        <taxon>Metazoa</taxon>
        <taxon>Ecdysozoa</taxon>
        <taxon>Arthropoda</taxon>
        <taxon>Crustacea</taxon>
        <taxon>Multicrustacea</taxon>
        <taxon>Malacostraca</taxon>
        <taxon>Eumalacostraca</taxon>
        <taxon>Eucarida</taxon>
        <taxon>Decapoda</taxon>
        <taxon>Pleocyemata</taxon>
        <taxon>Brachyura</taxon>
        <taxon>Eubrachyura</taxon>
        <taxon>Majoidea</taxon>
        <taxon>Majidae</taxon>
        <taxon>Chionoecetes</taxon>
    </lineage>
</organism>
<dbReference type="GO" id="GO:0008239">
    <property type="term" value="F:dipeptidyl-peptidase activity"/>
    <property type="evidence" value="ECO:0007669"/>
    <property type="project" value="TreeGrafter"/>
</dbReference>
<keyword evidence="16" id="KW-1185">Reference proteome</keyword>
<evidence type="ECO:0000313" key="16">
    <source>
        <dbReference type="Proteomes" id="UP000770661"/>
    </source>
</evidence>
<evidence type="ECO:0000256" key="10">
    <source>
        <dbReference type="ARBA" id="ARBA00023180"/>
    </source>
</evidence>
<dbReference type="GO" id="GO:0004177">
    <property type="term" value="F:aminopeptidase activity"/>
    <property type="evidence" value="ECO:0007669"/>
    <property type="project" value="UniProtKB-KW"/>
</dbReference>
<dbReference type="SUPFAM" id="SSF53474">
    <property type="entry name" value="alpha/beta-Hydrolases"/>
    <property type="match status" value="1"/>
</dbReference>